<dbReference type="STRING" id="439481.Aboo_1335"/>
<dbReference type="EMBL" id="CP001941">
    <property type="protein sequence ID" value="ADD09143.1"/>
    <property type="molecule type" value="Genomic_DNA"/>
</dbReference>
<dbReference type="KEGG" id="abi:Aboo_1335"/>
<evidence type="ECO:0000313" key="1">
    <source>
        <dbReference type="EMBL" id="ADD09143.1"/>
    </source>
</evidence>
<accession>B5ICR1</accession>
<organism evidence="1 2">
    <name type="scientific">Aciduliprofundum boonei (strain DSM 19572 / T469)</name>
    <dbReference type="NCBI Taxonomy" id="439481"/>
    <lineage>
        <taxon>Archaea</taxon>
        <taxon>Methanobacteriati</taxon>
        <taxon>Thermoplasmatota</taxon>
        <taxon>DHVE2 group</taxon>
        <taxon>Candidatus Aciduliprofundum</taxon>
    </lineage>
</organism>
<sequence>MNNVYGLSMGKSYPEEQLRRLRKKRRMNILKSAILFTFAMLGEIFILNHFSGGLKIGFNIPFLAVLLLLLLALIFFALMLHYFKPSKDERKFSMGVEGEKLFRKYLDKLRGYKFYSLPLPHGGDIDALLISNKGIFAFEVKNYSGIVECEGDEWKRIKIGKGGGKYEGHVGKPSEEAKRHALDLQNYLNTKGFDVIVYPVVVITHSESILRCERCSVRVIKPQELRILLNKKNELTDKECKNIYKEISKLI</sequence>
<name>B5ICR1_ACIB4</name>
<gene>
    <name evidence="1" type="ordered locus">Aboo_1335</name>
</gene>
<reference evidence="1" key="1">
    <citation type="submission" date="2010-02" db="EMBL/GenBank/DDBJ databases">
        <title>Complete sequence of Aciduliprofundum boonei T469.</title>
        <authorList>
            <consortium name="US DOE Joint Genome Institute"/>
            <person name="Lucas S."/>
            <person name="Copeland A."/>
            <person name="Lapidus A."/>
            <person name="Cheng J.-F."/>
            <person name="Bruce D."/>
            <person name="Goodwin L."/>
            <person name="Pitluck S."/>
            <person name="Saunders E."/>
            <person name="Detter J.C."/>
            <person name="Han C."/>
            <person name="Tapia R."/>
            <person name="Land M."/>
            <person name="Hauser L."/>
            <person name="Kyrpides N."/>
            <person name="Mikhailova N."/>
            <person name="Flores G."/>
            <person name="Reysenbach A.-L."/>
            <person name="Woyke T."/>
        </authorList>
    </citation>
    <scope>NUCLEOTIDE SEQUENCE</scope>
    <source>
        <strain evidence="1">T469</strain>
    </source>
</reference>
<dbReference type="Proteomes" id="UP000001400">
    <property type="component" value="Chromosome"/>
</dbReference>
<dbReference type="InterPro" id="IPR011528">
    <property type="entry name" value="NERD"/>
</dbReference>
<dbReference type="AlphaFoldDB" id="B5ICR1"/>
<evidence type="ECO:0000313" key="2">
    <source>
        <dbReference type="Proteomes" id="UP000001400"/>
    </source>
</evidence>
<protein>
    <submittedName>
        <fullName evidence="1">NERD domain protein</fullName>
    </submittedName>
</protein>
<dbReference type="eggNOG" id="arCOG06670">
    <property type="taxonomic scope" value="Archaea"/>
</dbReference>
<keyword evidence="2" id="KW-1185">Reference proteome</keyword>
<proteinExistence type="predicted"/>
<dbReference type="OrthoDB" id="101755at2157"/>
<dbReference type="HOGENOM" id="CLU_1105162_0_0_2"/>
<dbReference type="Pfam" id="PF08378">
    <property type="entry name" value="NERD"/>
    <property type="match status" value="1"/>
</dbReference>
<dbReference type="PROSITE" id="PS50965">
    <property type="entry name" value="NERD"/>
    <property type="match status" value="1"/>
</dbReference>